<proteinExistence type="predicted"/>
<evidence type="ECO:0000256" key="1">
    <source>
        <dbReference type="ARBA" id="ARBA00022737"/>
    </source>
</evidence>
<dbReference type="Pfam" id="PF00515">
    <property type="entry name" value="TPR_1"/>
    <property type="match status" value="2"/>
</dbReference>
<dbReference type="Pfam" id="PF13181">
    <property type="entry name" value="TPR_8"/>
    <property type="match status" value="2"/>
</dbReference>
<dbReference type="Gene3D" id="1.25.40.10">
    <property type="entry name" value="Tetratricopeptide repeat domain"/>
    <property type="match status" value="5"/>
</dbReference>
<feature type="repeat" description="TPR" evidence="3">
    <location>
        <begin position="563"/>
        <end position="596"/>
    </location>
</feature>
<dbReference type="OrthoDB" id="343875at2759"/>
<feature type="repeat" description="TPR" evidence="3">
    <location>
        <begin position="393"/>
        <end position="426"/>
    </location>
</feature>
<dbReference type="InterPro" id="IPR031101">
    <property type="entry name" value="Ctr9"/>
</dbReference>
<name>A0A168QKH6_ABSGL</name>
<feature type="repeat" description="TPR" evidence="3">
    <location>
        <begin position="473"/>
        <end position="506"/>
    </location>
</feature>
<dbReference type="SMART" id="SM00028">
    <property type="entry name" value="TPR"/>
    <property type="match status" value="14"/>
</dbReference>
<evidence type="ECO:0000256" key="4">
    <source>
        <dbReference type="SAM" id="MobiDB-lite"/>
    </source>
</evidence>
<dbReference type="InterPro" id="IPR019734">
    <property type="entry name" value="TPR_rpt"/>
</dbReference>
<sequence length="985" mass="112888">MAATFGYTLKPKTIEVPLQHEQVLEVVCNDLPVNPLELTDIFRQEGVALTYYRALAIEYYEQQKINESVSVIQTGLTLASQTPHTQPRQKLPLLTLLATLQMRLAKLAVDTTERQGHLNSATQAINEADRIHNQYEQSLIVKGNLYLMRQDIKEAARSFDMVLEKRPSCIPALLSKAKILYHNKDYKAALKSYQQALMFSQGDAATSETRLGIAQCYSQLNMLDEAKVALQTCIDKKDPTNAAALILLSIIEQNESKAAIGGPTQQQASLKNGLQHMQQSHYADKQNPVTLNMLSNYFFFTEDMDKALRISTKALSNGTNNSTKAESCYQIARTHHKMNRFNEALDYYRQSLQLNPDHLLAQFGIGQMHLQKEEYTVAQGIFENVLEAEPQCIEAMKILGSIYTLTDKKQQALALFNKVLERSAQDIYLLMEIARLNEEKNPSRALEYYCQTLDIVEGEANADPSSHNHLIRPELLNNIGAMYQKQGDLDKAEQFYSRAIQACDDLAKTIGQNDDETNSNQVHASDSKLTITYNLGRLYEDRSETDKATVIYNKIVEDYPSYSDAHFRLGAMQQSKGDFNEAIDHYKQVFETDENDAKAWIMIGQTQSENNDRTCKRSFEKVLKSCDKDDLYTHVALGNYHASAAREMKTDKQSSQRQDSYKLAVNFYTQALKRDPKNAYAANGLAIVLAENNNIDQAKDIFAQVRESSPNNPCVWINLAHIFVDLKHLSQAIVMYENALKKFYKDGDANILLCLARAQFMLAKNSKDPEIMYESLLNTQHAQELQPEDKSTMYNIALVQQQYAQLISDLPTVNRTSDVMRKAMDGLDNSQQLFRTLINVPEEEHVYYDRKMAEQRERFGETLRTQMDRKMLEQLQYEEQRESKLKEVKLRQEQREAQRRQDAQDKIRAEEDERLRLEEDRRKLMEKVREDNMMMAQRELEIQDDDQVKKSRSSSGKRQKNEDDGIDDDEEDEDSAPGKKISDDE</sequence>
<dbReference type="STRING" id="4829.A0A168QKH6"/>
<dbReference type="PANTHER" id="PTHR14027">
    <property type="entry name" value="RNA POLYMERASE-ASSOCIATED PROTEIN CTR9"/>
    <property type="match status" value="1"/>
</dbReference>
<dbReference type="SUPFAM" id="SSF48452">
    <property type="entry name" value="TPR-like"/>
    <property type="match status" value="3"/>
</dbReference>
<dbReference type="GO" id="GO:0000993">
    <property type="term" value="F:RNA polymerase II complex binding"/>
    <property type="evidence" value="ECO:0007669"/>
    <property type="project" value="TreeGrafter"/>
</dbReference>
<feature type="region of interest" description="Disordered" evidence="4">
    <location>
        <begin position="921"/>
        <end position="985"/>
    </location>
</feature>
<dbReference type="GO" id="GO:0006355">
    <property type="term" value="P:regulation of DNA-templated transcription"/>
    <property type="evidence" value="ECO:0007669"/>
    <property type="project" value="InterPro"/>
</dbReference>
<evidence type="ECO:0000313" key="5">
    <source>
        <dbReference type="EMBL" id="SAM04948.1"/>
    </source>
</evidence>
<keyword evidence="2 3" id="KW-0802">TPR repeat</keyword>
<feature type="compositionally biased region" description="Acidic residues" evidence="4">
    <location>
        <begin position="964"/>
        <end position="975"/>
    </location>
</feature>
<dbReference type="GO" id="GO:0016593">
    <property type="term" value="C:Cdc73/Paf1 complex"/>
    <property type="evidence" value="ECO:0007669"/>
    <property type="project" value="TreeGrafter"/>
</dbReference>
<dbReference type="PROSITE" id="PS50005">
    <property type="entry name" value="TPR"/>
    <property type="match status" value="5"/>
</dbReference>
<protein>
    <submittedName>
        <fullName evidence="5">Uncharacterized protein</fullName>
    </submittedName>
</protein>
<evidence type="ECO:0000256" key="3">
    <source>
        <dbReference type="PROSITE-ProRule" id="PRU00339"/>
    </source>
</evidence>
<organism evidence="5">
    <name type="scientific">Absidia glauca</name>
    <name type="common">Pin mould</name>
    <dbReference type="NCBI Taxonomy" id="4829"/>
    <lineage>
        <taxon>Eukaryota</taxon>
        <taxon>Fungi</taxon>
        <taxon>Fungi incertae sedis</taxon>
        <taxon>Mucoromycota</taxon>
        <taxon>Mucoromycotina</taxon>
        <taxon>Mucoromycetes</taxon>
        <taxon>Mucorales</taxon>
        <taxon>Cunninghamellaceae</taxon>
        <taxon>Absidia</taxon>
    </lineage>
</organism>
<gene>
    <name evidence="5" type="primary">ABSGL_10814.1 scaffold 12033</name>
</gene>
<evidence type="ECO:0000313" key="6">
    <source>
        <dbReference type="Proteomes" id="UP000078561"/>
    </source>
</evidence>
<dbReference type="PANTHER" id="PTHR14027:SF2">
    <property type="entry name" value="RNA POLYMERASE-ASSOCIATED PROTEIN CTR9 HOMOLOG"/>
    <property type="match status" value="1"/>
</dbReference>
<accession>A0A168QKH6</accession>
<dbReference type="EMBL" id="LT554417">
    <property type="protein sequence ID" value="SAM04948.1"/>
    <property type="molecule type" value="Genomic_DNA"/>
</dbReference>
<dbReference type="AlphaFoldDB" id="A0A168QKH6"/>
<keyword evidence="1" id="KW-0677">Repeat</keyword>
<feature type="repeat" description="TPR" evidence="3">
    <location>
        <begin position="529"/>
        <end position="562"/>
    </location>
</feature>
<dbReference type="InParanoid" id="A0A168QKH6"/>
<dbReference type="Proteomes" id="UP000078561">
    <property type="component" value="Unassembled WGS sequence"/>
</dbReference>
<dbReference type="Pfam" id="PF13432">
    <property type="entry name" value="TPR_16"/>
    <property type="match status" value="2"/>
</dbReference>
<feature type="repeat" description="TPR" evidence="3">
    <location>
        <begin position="325"/>
        <end position="358"/>
    </location>
</feature>
<keyword evidence="6" id="KW-1185">Reference proteome</keyword>
<reference evidence="5" key="1">
    <citation type="submission" date="2016-04" db="EMBL/GenBank/DDBJ databases">
        <authorList>
            <person name="Evans L.H."/>
            <person name="Alamgir A."/>
            <person name="Owens N."/>
            <person name="Weber N.D."/>
            <person name="Virtaneva K."/>
            <person name="Barbian K."/>
            <person name="Babar A."/>
            <person name="Rosenke K."/>
        </authorList>
    </citation>
    <scope>NUCLEOTIDE SEQUENCE [LARGE SCALE GENOMIC DNA]</scope>
    <source>
        <strain evidence="5">CBS 101.48</strain>
    </source>
</reference>
<dbReference type="OMA" id="EHWLTIA"/>
<dbReference type="FunCoup" id="A0A168QKH6">
    <property type="interactions" value="626"/>
</dbReference>
<dbReference type="GO" id="GO:0006368">
    <property type="term" value="P:transcription elongation by RNA polymerase II"/>
    <property type="evidence" value="ECO:0007669"/>
    <property type="project" value="TreeGrafter"/>
</dbReference>
<dbReference type="Pfam" id="PF13174">
    <property type="entry name" value="TPR_6"/>
    <property type="match status" value="1"/>
</dbReference>
<feature type="compositionally biased region" description="Basic and acidic residues" evidence="4">
    <location>
        <begin position="976"/>
        <end position="985"/>
    </location>
</feature>
<feature type="compositionally biased region" description="Basic and acidic residues" evidence="4">
    <location>
        <begin position="921"/>
        <end position="949"/>
    </location>
</feature>
<dbReference type="InterPro" id="IPR011990">
    <property type="entry name" value="TPR-like_helical_dom_sf"/>
</dbReference>
<dbReference type="PROSITE" id="PS50293">
    <property type="entry name" value="TPR_REGION"/>
    <property type="match status" value="1"/>
</dbReference>
<evidence type="ECO:0000256" key="2">
    <source>
        <dbReference type="ARBA" id="ARBA00022803"/>
    </source>
</evidence>
<dbReference type="Pfam" id="PF14559">
    <property type="entry name" value="TPR_19"/>
    <property type="match status" value="1"/>
</dbReference>